<comment type="function">
    <text evidence="9">Ligand for members of the frizzled family of seven transmembrane receptors.</text>
</comment>
<evidence type="ECO:0000256" key="7">
    <source>
        <dbReference type="ARBA" id="ARBA00023157"/>
    </source>
</evidence>
<dbReference type="CDD" id="cd19333">
    <property type="entry name" value="Wnt_Wnt1"/>
    <property type="match status" value="1"/>
</dbReference>
<dbReference type="InterPro" id="IPR043158">
    <property type="entry name" value="Wnt_C"/>
</dbReference>
<dbReference type="AlphaFoldDB" id="A0A484BIK5"/>
<dbReference type="SMART" id="SM00097">
    <property type="entry name" value="WNT1"/>
    <property type="match status" value="1"/>
</dbReference>
<comment type="subcellular location">
    <subcellularLocation>
        <location evidence="1 9">Secreted</location>
        <location evidence="1 9">Extracellular space</location>
        <location evidence="1 9">Extracellular matrix</location>
    </subcellularLocation>
</comment>
<feature type="signal peptide" evidence="11">
    <location>
        <begin position="1"/>
        <end position="19"/>
    </location>
</feature>
<dbReference type="FunFam" id="3.30.2460.20:FF:000001">
    <property type="entry name" value="Wnt homolog"/>
    <property type="match status" value="1"/>
</dbReference>
<dbReference type="PROSITE" id="PS00246">
    <property type="entry name" value="WNT1"/>
    <property type="match status" value="1"/>
</dbReference>
<dbReference type="OMA" id="VSERCNC"/>
<evidence type="ECO:0000256" key="4">
    <source>
        <dbReference type="ARBA" id="ARBA00022525"/>
    </source>
</evidence>
<dbReference type="Gene3D" id="3.30.2460.20">
    <property type="match status" value="1"/>
</dbReference>
<dbReference type="GO" id="GO:0030182">
    <property type="term" value="P:neuron differentiation"/>
    <property type="evidence" value="ECO:0007669"/>
    <property type="project" value="TreeGrafter"/>
</dbReference>
<dbReference type="GO" id="GO:0060560">
    <property type="term" value="P:developmental growth involved in morphogenesis"/>
    <property type="evidence" value="ECO:0007669"/>
    <property type="project" value="UniProtKB-ARBA"/>
</dbReference>
<keyword evidence="6 9" id="KW-0879">Wnt signaling pathway</keyword>
<gene>
    <name evidence="12" type="ORF">AWZ03_004926</name>
</gene>
<dbReference type="Pfam" id="PF00110">
    <property type="entry name" value="wnt"/>
    <property type="match status" value="2"/>
</dbReference>
<evidence type="ECO:0000256" key="9">
    <source>
        <dbReference type="RuleBase" id="RU003500"/>
    </source>
</evidence>
<reference evidence="12 13" key="1">
    <citation type="journal article" date="2019" name="J. Hered.">
        <title>An Improved Genome Assembly for Drosophila navojoa, the Basal Species in the mojavensis Cluster.</title>
        <authorList>
            <person name="Vanderlinde T."/>
            <person name="Dupim E.G."/>
            <person name="Nazario-Yepiz N.O."/>
            <person name="Carvalho A.B."/>
        </authorList>
    </citation>
    <scope>NUCLEOTIDE SEQUENCE [LARGE SCALE GENOMIC DNA]</scope>
    <source>
        <strain evidence="12">Navoj_Jal97</strain>
        <tissue evidence="12">Whole organism</tissue>
    </source>
</reference>
<evidence type="ECO:0000256" key="5">
    <source>
        <dbReference type="ARBA" id="ARBA00022530"/>
    </source>
</evidence>
<dbReference type="Proteomes" id="UP000295192">
    <property type="component" value="Unassembled WGS sequence"/>
</dbReference>
<sequence length="534" mass="59141">MDLSYIFIVCLLALYSADAASKQKSGRGRGSMWWGIAKVGEPNNISPISTSIMYMDPAIHSTLRRKQRRLVRDNPGVLGALVKGANLAISECQHQFRNRRWNCSTRNFLRGKNLFGKIVDRGCRETGFIYAITSAAVTHSIARACSEGTIESCTCDYSHQTRSPQANHQAGSVAGVRDWEWGGCSDNIGFGFKFSREFVDTGERGRNLREKMNLHNNEAGRAHVQAEMRQECKCHGMSGSCTVKTCWMRLANFRVIGDNLKARFDGATRVQVSNSLRQSSNAVPVVNPNAAGPNSVVVAGVGVGGNGLPPSVSGYDDEERMLNDHMPDLLLENSHPNSKQHHPNMPSPNSLPVAGSRSRGHGRGRLGRKHNRYHFQLNPHNPEHKPPGPKDIVYLESSPSFCEKNLRQGILGTHGRQCNDTSLGVDGCDLMCCGRGYRTQEVVVVERCACTFHWCCEVKCKLCRTKKIIHTCLFCFDLCWAPDNANDNSALSASSAERLSTFSDNQQEEQEEQAESQALAQQILDMQLPRQLCN</sequence>
<keyword evidence="11" id="KW-0732">Signal</keyword>
<evidence type="ECO:0000256" key="6">
    <source>
        <dbReference type="ARBA" id="ARBA00022687"/>
    </source>
</evidence>
<dbReference type="PRINTS" id="PR01349">
    <property type="entry name" value="WNTPROTEIN"/>
</dbReference>
<dbReference type="GO" id="GO:0000902">
    <property type="term" value="P:cell morphogenesis"/>
    <property type="evidence" value="ECO:0007669"/>
    <property type="project" value="UniProtKB-ARBA"/>
</dbReference>
<dbReference type="GO" id="GO:0005109">
    <property type="term" value="F:frizzled binding"/>
    <property type="evidence" value="ECO:0007669"/>
    <property type="project" value="TreeGrafter"/>
</dbReference>
<dbReference type="STRING" id="7232.A0A484BIK5"/>
<dbReference type="GO" id="GO:0005615">
    <property type="term" value="C:extracellular space"/>
    <property type="evidence" value="ECO:0007669"/>
    <property type="project" value="TreeGrafter"/>
</dbReference>
<dbReference type="InterPro" id="IPR005817">
    <property type="entry name" value="Wnt"/>
</dbReference>
<evidence type="ECO:0000256" key="3">
    <source>
        <dbReference type="ARBA" id="ARBA00022473"/>
    </source>
</evidence>
<comment type="caution">
    <text evidence="12">The sequence shown here is derived from an EMBL/GenBank/DDBJ whole genome shotgun (WGS) entry which is preliminary data.</text>
</comment>
<feature type="compositionally biased region" description="Basic residues" evidence="10">
    <location>
        <begin position="358"/>
        <end position="368"/>
    </location>
</feature>
<evidence type="ECO:0000313" key="13">
    <source>
        <dbReference type="Proteomes" id="UP000295192"/>
    </source>
</evidence>
<dbReference type="PANTHER" id="PTHR12027">
    <property type="entry name" value="WNT RELATED"/>
    <property type="match status" value="1"/>
</dbReference>
<protein>
    <recommendedName>
        <fullName evidence="9">Protein Wnt</fullName>
    </recommendedName>
</protein>
<evidence type="ECO:0000256" key="11">
    <source>
        <dbReference type="SAM" id="SignalP"/>
    </source>
</evidence>
<dbReference type="GO" id="GO:0045165">
    <property type="term" value="P:cell fate commitment"/>
    <property type="evidence" value="ECO:0007669"/>
    <property type="project" value="TreeGrafter"/>
</dbReference>
<dbReference type="GO" id="GO:0060070">
    <property type="term" value="P:canonical Wnt signaling pathway"/>
    <property type="evidence" value="ECO:0007669"/>
    <property type="project" value="TreeGrafter"/>
</dbReference>
<evidence type="ECO:0000256" key="8">
    <source>
        <dbReference type="ARBA" id="ARBA00023288"/>
    </source>
</evidence>
<evidence type="ECO:0000256" key="2">
    <source>
        <dbReference type="ARBA" id="ARBA00005683"/>
    </source>
</evidence>
<accession>A0A484BIK5</accession>
<keyword evidence="13" id="KW-1185">Reference proteome</keyword>
<name>A0A484BIK5_DRONA</name>
<keyword evidence="7" id="KW-1015">Disulfide bond</keyword>
<keyword evidence="3 9" id="KW-0217">Developmental protein</keyword>
<keyword evidence="5" id="KW-0272">Extracellular matrix</keyword>
<dbReference type="GO" id="GO:0048468">
    <property type="term" value="P:cell development"/>
    <property type="evidence" value="ECO:0007669"/>
    <property type="project" value="UniProtKB-ARBA"/>
</dbReference>
<evidence type="ECO:0000256" key="10">
    <source>
        <dbReference type="SAM" id="MobiDB-lite"/>
    </source>
</evidence>
<keyword evidence="4" id="KW-0964">Secreted</keyword>
<evidence type="ECO:0000313" key="12">
    <source>
        <dbReference type="EMBL" id="TDG48597.1"/>
    </source>
</evidence>
<dbReference type="PANTHER" id="PTHR12027:SF91">
    <property type="entry name" value="PROTO-ONCOGENE WNT-1"/>
    <property type="match status" value="1"/>
</dbReference>
<evidence type="ECO:0000256" key="1">
    <source>
        <dbReference type="ARBA" id="ARBA00004498"/>
    </source>
</evidence>
<dbReference type="OrthoDB" id="5945655at2759"/>
<organism evidence="12 13">
    <name type="scientific">Drosophila navojoa</name>
    <name type="common">Fruit fly</name>
    <dbReference type="NCBI Taxonomy" id="7232"/>
    <lineage>
        <taxon>Eukaryota</taxon>
        <taxon>Metazoa</taxon>
        <taxon>Ecdysozoa</taxon>
        <taxon>Arthropoda</taxon>
        <taxon>Hexapoda</taxon>
        <taxon>Insecta</taxon>
        <taxon>Pterygota</taxon>
        <taxon>Neoptera</taxon>
        <taxon>Endopterygota</taxon>
        <taxon>Diptera</taxon>
        <taxon>Brachycera</taxon>
        <taxon>Muscomorpha</taxon>
        <taxon>Ephydroidea</taxon>
        <taxon>Drosophilidae</taxon>
        <taxon>Drosophila</taxon>
    </lineage>
</organism>
<comment type="similarity">
    <text evidence="2 9">Belongs to the Wnt family.</text>
</comment>
<feature type="region of interest" description="Disordered" evidence="10">
    <location>
        <begin position="329"/>
        <end position="368"/>
    </location>
</feature>
<dbReference type="GO" id="GO:0007517">
    <property type="term" value="P:muscle organ development"/>
    <property type="evidence" value="ECO:0007669"/>
    <property type="project" value="UniProtKB-ARBA"/>
</dbReference>
<keyword evidence="8" id="KW-0449">Lipoprotein</keyword>
<feature type="chain" id="PRO_5019838950" description="Protein Wnt" evidence="11">
    <location>
        <begin position="20"/>
        <end position="534"/>
    </location>
</feature>
<dbReference type="InterPro" id="IPR018161">
    <property type="entry name" value="Wnt_CS"/>
</dbReference>
<proteinExistence type="inferred from homology"/>
<dbReference type="EMBL" id="LSRL02000031">
    <property type="protein sequence ID" value="TDG48597.1"/>
    <property type="molecule type" value="Genomic_DNA"/>
</dbReference>
<dbReference type="GO" id="GO:0005125">
    <property type="term" value="F:cytokine activity"/>
    <property type="evidence" value="ECO:0007669"/>
    <property type="project" value="TreeGrafter"/>
</dbReference>